<comment type="pathway">
    <text evidence="1">Glycan metabolism.</text>
</comment>
<evidence type="ECO:0000313" key="4">
    <source>
        <dbReference type="Proteomes" id="UP000250369"/>
    </source>
</evidence>
<dbReference type="InterPro" id="IPR055235">
    <property type="entry name" value="ASD1_cat"/>
</dbReference>
<evidence type="ECO:0000259" key="2">
    <source>
        <dbReference type="Pfam" id="PF22848"/>
    </source>
</evidence>
<accession>A0A329MCP9</accession>
<dbReference type="OrthoDB" id="9758333at2"/>
<comment type="caution">
    <text evidence="3">The sequence shown here is derived from an EMBL/GenBank/DDBJ whole genome shotgun (WGS) entry which is preliminary data.</text>
</comment>
<dbReference type="Pfam" id="PF22848">
    <property type="entry name" value="ASD1_dom"/>
    <property type="match status" value="1"/>
</dbReference>
<dbReference type="PANTHER" id="PTHR43576:SF2">
    <property type="entry name" value="INTRACELLULAR EXO-ALPHA-L-ARABINOFURANOSIDASE 2"/>
    <property type="match status" value="1"/>
</dbReference>
<organism evidence="3 4">
    <name type="scientific">Paenibacillus contaminans</name>
    <dbReference type="NCBI Taxonomy" id="450362"/>
    <lineage>
        <taxon>Bacteria</taxon>
        <taxon>Bacillati</taxon>
        <taxon>Bacillota</taxon>
        <taxon>Bacilli</taxon>
        <taxon>Bacillales</taxon>
        <taxon>Paenibacillaceae</taxon>
        <taxon>Paenibacillus</taxon>
    </lineage>
</organism>
<dbReference type="RefSeq" id="WP_113033921.1">
    <property type="nucleotide sequence ID" value="NZ_QMFB01000017.1"/>
</dbReference>
<keyword evidence="4" id="KW-1185">Reference proteome</keyword>
<dbReference type="InterPro" id="IPR017853">
    <property type="entry name" value="GH"/>
</dbReference>
<evidence type="ECO:0000313" key="3">
    <source>
        <dbReference type="EMBL" id="RAV17835.1"/>
    </source>
</evidence>
<sequence length="611" mass="67264">MSQLTNTASVDLLEGSGPVAPAAILGTNLEIVTETHTALLSDRLDNPKFCGPADPRTGLADGWLMRGNHQAMHCELIEGMSLSGNASQLVHNYVGAHNTILQTGRVVKQDEHYEVELWAKVRHHPVPIEIALGPLAVRQPEYSRAAVVIDASYWKRYTVRLHSPCEDNTAVFSITLTGAGVLLLDQIHLRPVGAPIVHPDVQASIRSLQLTGLRFPGGCASTNYRWKLGTGPVHLRPSLPDPINRKRAEYDFGTDEYLAMCHEQSIQPFITINIGSGTPQEAGEWAAYCAEWFGERNLPLPEIYFHMGNEQYGSWESSHMDASMYVEALRVYVPAVRSGYPRARIVALGEPFCSGVAGYPASPLRQTVLEEAKALFDVLSINRYKGQWYAEPADQMCNVVDSVAKIARDLTELVEDIRRSGSNAGVALTEWNYWMQASHWDGGRFAEPDDVQHGLFYSGMIHALARLAPAMEVANFYHLLNVMGMIRNDGGSLSETSMADLYRLYRPAFPGEVVPIELRSPEMGEGIASVDAIALRTDDSLWLYAANRSPEAESVVSFGGFPEIPDEALMMTAADYKSPLRHAEAPTVRGHVTLPPLTIIRLRYSLLSGTG</sequence>
<protein>
    <recommendedName>
        <fullName evidence="2">Alpha-L-arabinofuranosidase 1 catalytic domain-containing protein</fullName>
    </recommendedName>
</protein>
<feature type="domain" description="Alpha-L-arabinofuranosidase 1 catalytic" evidence="2">
    <location>
        <begin position="205"/>
        <end position="276"/>
    </location>
</feature>
<gene>
    <name evidence="3" type="ORF">DQG23_25830</name>
</gene>
<dbReference type="PANTHER" id="PTHR43576">
    <property type="entry name" value="ALPHA-L-ARABINOFURANOSIDASE C-RELATED"/>
    <property type="match status" value="1"/>
</dbReference>
<dbReference type="GO" id="GO:0000272">
    <property type="term" value="P:polysaccharide catabolic process"/>
    <property type="evidence" value="ECO:0007669"/>
    <property type="project" value="TreeGrafter"/>
</dbReference>
<dbReference type="Proteomes" id="UP000250369">
    <property type="component" value="Unassembled WGS sequence"/>
</dbReference>
<proteinExistence type="predicted"/>
<dbReference type="EMBL" id="QMFB01000017">
    <property type="protein sequence ID" value="RAV17835.1"/>
    <property type="molecule type" value="Genomic_DNA"/>
</dbReference>
<dbReference type="Gene3D" id="3.20.20.80">
    <property type="entry name" value="Glycosidases"/>
    <property type="match status" value="1"/>
</dbReference>
<dbReference type="AlphaFoldDB" id="A0A329MCP9"/>
<name>A0A329MCP9_9BACL</name>
<dbReference type="SUPFAM" id="SSF51445">
    <property type="entry name" value="(Trans)glycosidases"/>
    <property type="match status" value="1"/>
</dbReference>
<evidence type="ECO:0000256" key="1">
    <source>
        <dbReference type="ARBA" id="ARBA00004881"/>
    </source>
</evidence>
<reference evidence="3 4" key="1">
    <citation type="journal article" date="2009" name="Int. J. Syst. Evol. Microbiol.">
        <title>Paenibacillus contaminans sp. nov., isolated from a contaminated laboratory plate.</title>
        <authorList>
            <person name="Chou J.H."/>
            <person name="Lee J.H."/>
            <person name="Lin M.C."/>
            <person name="Chang P.S."/>
            <person name="Arun A.B."/>
            <person name="Young C.C."/>
            <person name="Chen W.M."/>
        </authorList>
    </citation>
    <scope>NUCLEOTIDE SEQUENCE [LARGE SCALE GENOMIC DNA]</scope>
    <source>
        <strain evidence="3 4">CKOBP-6</strain>
    </source>
</reference>